<dbReference type="InterPro" id="IPR025846">
    <property type="entry name" value="TBL_N"/>
</dbReference>
<keyword evidence="4" id="KW-0735">Signal-anchor</keyword>
<evidence type="ECO:0000256" key="2">
    <source>
        <dbReference type="ARBA" id="ARBA00007727"/>
    </source>
</evidence>
<proteinExistence type="inferred from homology"/>
<reference evidence="10 11" key="1">
    <citation type="submission" date="2024-03" db="EMBL/GenBank/DDBJ databases">
        <authorList>
            <person name="Gkanogiannis A."/>
            <person name="Becerra Lopez-Lavalle L."/>
        </authorList>
    </citation>
    <scope>NUCLEOTIDE SEQUENCE [LARGE SCALE GENOMIC DNA]</scope>
</reference>
<name>A0ABP0YBX7_9ROSI</name>
<dbReference type="PANTHER" id="PTHR32285">
    <property type="entry name" value="PROTEIN TRICHOME BIREFRINGENCE-LIKE 9-RELATED"/>
    <property type="match status" value="1"/>
</dbReference>
<evidence type="ECO:0000313" key="11">
    <source>
        <dbReference type="Proteomes" id="UP001642487"/>
    </source>
</evidence>
<accession>A0ABP0YBX7</accession>
<keyword evidence="11" id="KW-1185">Reference proteome</keyword>
<dbReference type="EMBL" id="OZ021737">
    <property type="protein sequence ID" value="CAK9317904.1"/>
    <property type="molecule type" value="Genomic_DNA"/>
</dbReference>
<protein>
    <recommendedName>
        <fullName evidence="12">Trichome birefringence-like N-terminal domain-containing protein</fullName>
    </recommendedName>
</protein>
<feature type="domain" description="Trichome birefringence-like C-terminal" evidence="8">
    <location>
        <begin position="141"/>
        <end position="424"/>
    </location>
</feature>
<feature type="transmembrane region" description="Helical" evidence="7">
    <location>
        <begin position="23"/>
        <end position="46"/>
    </location>
</feature>
<evidence type="ECO:0000256" key="3">
    <source>
        <dbReference type="ARBA" id="ARBA00022692"/>
    </source>
</evidence>
<comment type="subcellular location">
    <subcellularLocation>
        <location evidence="1">Membrane</location>
        <topology evidence="1">Single-pass membrane protein</topology>
    </subcellularLocation>
</comment>
<feature type="domain" description="Trichome birefringence-like N-terminal" evidence="9">
    <location>
        <begin position="86"/>
        <end position="140"/>
    </location>
</feature>
<dbReference type="Proteomes" id="UP001642487">
    <property type="component" value="Chromosome 3"/>
</dbReference>
<evidence type="ECO:0008006" key="12">
    <source>
        <dbReference type="Google" id="ProtNLM"/>
    </source>
</evidence>
<evidence type="ECO:0000259" key="8">
    <source>
        <dbReference type="Pfam" id="PF13839"/>
    </source>
</evidence>
<evidence type="ECO:0000256" key="5">
    <source>
        <dbReference type="ARBA" id="ARBA00022989"/>
    </source>
</evidence>
<keyword evidence="6 7" id="KW-0472">Membrane</keyword>
<gene>
    <name evidence="10" type="ORF">CITCOLO1_LOCUS9855</name>
</gene>
<evidence type="ECO:0000256" key="7">
    <source>
        <dbReference type="SAM" id="Phobius"/>
    </source>
</evidence>
<evidence type="ECO:0000259" key="9">
    <source>
        <dbReference type="Pfam" id="PF14416"/>
    </source>
</evidence>
<keyword evidence="5 7" id="KW-1133">Transmembrane helix</keyword>
<evidence type="ECO:0000256" key="4">
    <source>
        <dbReference type="ARBA" id="ARBA00022968"/>
    </source>
</evidence>
<evidence type="ECO:0000256" key="1">
    <source>
        <dbReference type="ARBA" id="ARBA00004167"/>
    </source>
</evidence>
<dbReference type="PANTHER" id="PTHR32285:SF48">
    <property type="entry name" value="PROTEIN TRICHOME BIREFRINGENCE-LIKE 19"/>
    <property type="match status" value="1"/>
</dbReference>
<comment type="similarity">
    <text evidence="2">Belongs to the PC-esterase family. TBL subfamily.</text>
</comment>
<dbReference type="Pfam" id="PF14416">
    <property type="entry name" value="PMR5N"/>
    <property type="match status" value="1"/>
</dbReference>
<dbReference type="Pfam" id="PF13839">
    <property type="entry name" value="PC-Esterase"/>
    <property type="match status" value="1"/>
</dbReference>
<evidence type="ECO:0000313" key="10">
    <source>
        <dbReference type="EMBL" id="CAK9317904.1"/>
    </source>
</evidence>
<dbReference type="InterPro" id="IPR026057">
    <property type="entry name" value="TBL_C"/>
</dbReference>
<evidence type="ECO:0000256" key="6">
    <source>
        <dbReference type="ARBA" id="ARBA00023136"/>
    </source>
</evidence>
<sequence length="448" mass="51285">MMLQGQASTTDLRPCKNGQYRTLMAILGGALALLILTTIPLSFPLLNYSLLLLKTSLESPAAAASAAFRPQIFTSGNLSILSALPCDLAIGDWIPNPNPNAALPYTNDTCWAIHDHLNCLKYGRPDAGFLRWRWRPEGCELPAFNPAQFLELMRHKAFAFVGDNIARNQVQSLICLLSKLEYPIDVSPSRDEHFKKWKYMSYNFTLAFLWTTHLVKSKESTTGGVFNLYLDEFDEAWTSQIAGFDYLMISSGQWFLHPMYYYENSQVIGCHDCFLNNVTELGIYHGYRKAFRTAFKAILSSESYKGITYLRTFSPAHFENGLWNEGGNCLRTEPFRSKDSALEGMNLELYMTQMEEFRRAEREGRKNGFKLRLLDTTQAMWLRPDGHPSKYGHWPKGNGSLYNDCVHWCLPGPIDIWSDFLLHMLKMEGIRSAQERVQYAHQTELNQR</sequence>
<organism evidence="10 11">
    <name type="scientific">Citrullus colocynthis</name>
    <name type="common">colocynth</name>
    <dbReference type="NCBI Taxonomy" id="252529"/>
    <lineage>
        <taxon>Eukaryota</taxon>
        <taxon>Viridiplantae</taxon>
        <taxon>Streptophyta</taxon>
        <taxon>Embryophyta</taxon>
        <taxon>Tracheophyta</taxon>
        <taxon>Spermatophyta</taxon>
        <taxon>Magnoliopsida</taxon>
        <taxon>eudicotyledons</taxon>
        <taxon>Gunneridae</taxon>
        <taxon>Pentapetalae</taxon>
        <taxon>rosids</taxon>
        <taxon>fabids</taxon>
        <taxon>Cucurbitales</taxon>
        <taxon>Cucurbitaceae</taxon>
        <taxon>Benincaseae</taxon>
        <taxon>Citrullus</taxon>
    </lineage>
</organism>
<dbReference type="InterPro" id="IPR029962">
    <property type="entry name" value="TBL"/>
</dbReference>
<keyword evidence="3 7" id="KW-0812">Transmembrane</keyword>